<dbReference type="Proteomes" id="UP000325003">
    <property type="component" value="Unassembled WGS sequence"/>
</dbReference>
<organism evidence="2 3">
    <name type="scientific">Nocardioides humilatus</name>
    <dbReference type="NCBI Taxonomy" id="2607660"/>
    <lineage>
        <taxon>Bacteria</taxon>
        <taxon>Bacillati</taxon>
        <taxon>Actinomycetota</taxon>
        <taxon>Actinomycetes</taxon>
        <taxon>Propionibacteriales</taxon>
        <taxon>Nocardioidaceae</taxon>
        <taxon>Nocardioides</taxon>
    </lineage>
</organism>
<proteinExistence type="predicted"/>
<evidence type="ECO:0000256" key="1">
    <source>
        <dbReference type="SAM" id="SignalP"/>
    </source>
</evidence>
<evidence type="ECO:0000313" key="2">
    <source>
        <dbReference type="EMBL" id="KAA1417132.1"/>
    </source>
</evidence>
<protein>
    <recommendedName>
        <fullName evidence="4">Secreted protein</fullName>
    </recommendedName>
</protein>
<evidence type="ECO:0008006" key="4">
    <source>
        <dbReference type="Google" id="ProtNLM"/>
    </source>
</evidence>
<keyword evidence="1" id="KW-0732">Signal</keyword>
<comment type="caution">
    <text evidence="2">The sequence shown here is derived from an EMBL/GenBank/DDBJ whole genome shotgun (WGS) entry which is preliminary data.</text>
</comment>
<dbReference type="RefSeq" id="WP_149729801.1">
    <property type="nucleotide sequence ID" value="NZ_VUJV01000006.1"/>
</dbReference>
<gene>
    <name evidence="2" type="ORF">F0U44_18360</name>
</gene>
<name>A0A5B1L939_9ACTN</name>
<feature type="signal peptide" evidence="1">
    <location>
        <begin position="1"/>
        <end position="25"/>
    </location>
</feature>
<accession>A0A5B1L939</accession>
<evidence type="ECO:0000313" key="3">
    <source>
        <dbReference type="Proteomes" id="UP000325003"/>
    </source>
</evidence>
<sequence length="178" mass="20154">MRLLALLVVGPVALVGALVAPSAVADTPPPAPHYTYTGQPSDVWFERPDDTFLRLRPWTYCWTSPVHDGEQVMTCADGIPPAPEHQRRITSGQSIRFWFGRPGWRFRGSEHMSSVRHPDDDTCTVKPVINRKRPHWFRLVRPERPGIYEVVLFGDGPEGDVFVSFKWRVGKYDSPAAC</sequence>
<dbReference type="EMBL" id="VUJV01000006">
    <property type="protein sequence ID" value="KAA1417132.1"/>
    <property type="molecule type" value="Genomic_DNA"/>
</dbReference>
<reference evidence="2 3" key="1">
    <citation type="submission" date="2019-09" db="EMBL/GenBank/DDBJ databases">
        <title>Nocardioides panacisoli sp. nov., isolated from the soil of a ginseng field.</title>
        <authorList>
            <person name="Cho C."/>
        </authorList>
    </citation>
    <scope>NUCLEOTIDE SEQUENCE [LARGE SCALE GENOMIC DNA]</scope>
    <source>
        <strain evidence="2 3">BN130099</strain>
    </source>
</reference>
<keyword evidence="3" id="KW-1185">Reference proteome</keyword>
<dbReference type="AlphaFoldDB" id="A0A5B1L939"/>
<reference evidence="2 3" key="2">
    <citation type="submission" date="2019-09" db="EMBL/GenBank/DDBJ databases">
        <authorList>
            <person name="Jin C."/>
        </authorList>
    </citation>
    <scope>NUCLEOTIDE SEQUENCE [LARGE SCALE GENOMIC DNA]</scope>
    <source>
        <strain evidence="2 3">BN130099</strain>
    </source>
</reference>
<feature type="chain" id="PRO_5022945530" description="Secreted protein" evidence="1">
    <location>
        <begin position="26"/>
        <end position="178"/>
    </location>
</feature>